<evidence type="ECO:0000259" key="1">
    <source>
        <dbReference type="Pfam" id="PF20815"/>
    </source>
</evidence>
<reference evidence="2" key="1">
    <citation type="journal article" date="2014" name="Int. J. Syst. Evol. Microbiol.">
        <title>Complete genome sequence of Corynebacterium casei LMG S-19264T (=DSM 44701T), isolated from a smear-ripened cheese.</title>
        <authorList>
            <consortium name="US DOE Joint Genome Institute (JGI-PGF)"/>
            <person name="Walter F."/>
            <person name="Albersmeier A."/>
            <person name="Kalinowski J."/>
            <person name="Ruckert C."/>
        </authorList>
    </citation>
    <scope>NUCLEOTIDE SEQUENCE</scope>
    <source>
        <strain evidence="2">JCM 4346</strain>
    </source>
</reference>
<dbReference type="Pfam" id="PF20815">
    <property type="entry name" value="GIY_YIG_2"/>
    <property type="match status" value="1"/>
</dbReference>
<organism evidence="2 3">
    <name type="scientific">Streptomyces aurantiogriseus</name>
    <dbReference type="NCBI Taxonomy" id="66870"/>
    <lineage>
        <taxon>Bacteria</taxon>
        <taxon>Bacillati</taxon>
        <taxon>Actinomycetota</taxon>
        <taxon>Actinomycetes</taxon>
        <taxon>Kitasatosporales</taxon>
        <taxon>Streptomycetaceae</taxon>
        <taxon>Streptomyces</taxon>
    </lineage>
</organism>
<sequence>MEDSGSALCLWLYPAAMSEQTAVQRTTEALFTAPRLLSEAAVALPRTAGLYAWWAPPSVLPSFPGPANSADPGRRLLYLGKATRLRSRVTSNHLRRSGSSTLRRTLAGLLMPTEGYRTVWTDRVVLVREDEERLTEWMHEHLALTWVERPDPLSVEGELISRLGPPLNVDGAGEGAALDGVREARARYYESAGPRPAE</sequence>
<reference evidence="2" key="2">
    <citation type="submission" date="2020-09" db="EMBL/GenBank/DDBJ databases">
        <authorList>
            <person name="Sun Q."/>
            <person name="Ohkuma M."/>
        </authorList>
    </citation>
    <scope>NUCLEOTIDE SEQUENCE</scope>
    <source>
        <strain evidence="2">JCM 4346</strain>
    </source>
</reference>
<dbReference type="AlphaFoldDB" id="A0A918F4F3"/>
<accession>A0A918F4F3</accession>
<gene>
    <name evidence="2" type="ORF">GCM10010251_23200</name>
</gene>
<evidence type="ECO:0000313" key="3">
    <source>
        <dbReference type="Proteomes" id="UP000658320"/>
    </source>
</evidence>
<dbReference type="EMBL" id="BMSX01000004">
    <property type="protein sequence ID" value="GGR06784.1"/>
    <property type="molecule type" value="Genomic_DNA"/>
</dbReference>
<protein>
    <recommendedName>
        <fullName evidence="1">GIY-YIG catalytic domain-containing protein</fullName>
    </recommendedName>
</protein>
<proteinExistence type="predicted"/>
<feature type="domain" description="GIY-YIG catalytic" evidence="1">
    <location>
        <begin position="49"/>
        <end position="171"/>
    </location>
</feature>
<dbReference type="Proteomes" id="UP000658320">
    <property type="component" value="Unassembled WGS sequence"/>
</dbReference>
<dbReference type="InterPro" id="IPR049311">
    <property type="entry name" value="GIY_YIG_cat"/>
</dbReference>
<evidence type="ECO:0000313" key="2">
    <source>
        <dbReference type="EMBL" id="GGR06784.1"/>
    </source>
</evidence>
<name>A0A918F4F3_9ACTN</name>
<comment type="caution">
    <text evidence="2">The sequence shown here is derived from an EMBL/GenBank/DDBJ whole genome shotgun (WGS) entry which is preliminary data.</text>
</comment>
<keyword evidence="3" id="KW-1185">Reference proteome</keyword>